<proteinExistence type="inferred from homology"/>
<evidence type="ECO:0000313" key="12">
    <source>
        <dbReference type="Proteomes" id="UP000029120"/>
    </source>
</evidence>
<evidence type="ECO:0000256" key="3">
    <source>
        <dbReference type="ARBA" id="ARBA00022454"/>
    </source>
</evidence>
<dbReference type="Gramene" id="KFK28031">
    <property type="protein sequence ID" value="KFK28031"/>
    <property type="gene ID" value="AALP_AA8G463000"/>
</dbReference>
<keyword evidence="6" id="KW-0175">Coiled coil</keyword>
<comment type="subunit">
    <text evidence="9">Component of the NDC80 complex.</text>
</comment>
<dbReference type="Gene3D" id="3.30.457.50">
    <property type="entry name" value="Chromosome segregation protein Spc25"/>
    <property type="match status" value="1"/>
</dbReference>
<name>A0A087GDS9_ARAAL</name>
<dbReference type="Proteomes" id="UP000029120">
    <property type="component" value="Chromosome 8"/>
</dbReference>
<reference evidence="12" key="1">
    <citation type="journal article" date="2015" name="Nat. Plants">
        <title>Genome expansion of Arabis alpina linked with retrotransposition and reduced symmetric DNA methylation.</title>
        <authorList>
            <person name="Willing E.M."/>
            <person name="Rawat V."/>
            <person name="Mandakova T."/>
            <person name="Maumus F."/>
            <person name="James G.V."/>
            <person name="Nordstroem K.J."/>
            <person name="Becker C."/>
            <person name="Warthmann N."/>
            <person name="Chica C."/>
            <person name="Szarzynska B."/>
            <person name="Zytnicki M."/>
            <person name="Albani M.C."/>
            <person name="Kiefer C."/>
            <person name="Bergonzi S."/>
            <person name="Castaings L."/>
            <person name="Mateos J.L."/>
            <person name="Berns M.C."/>
            <person name="Bujdoso N."/>
            <person name="Piofczyk T."/>
            <person name="de Lorenzo L."/>
            <person name="Barrero-Sicilia C."/>
            <person name="Mateos I."/>
            <person name="Piednoel M."/>
            <person name="Hagmann J."/>
            <person name="Chen-Min-Tao R."/>
            <person name="Iglesias-Fernandez R."/>
            <person name="Schuster S.C."/>
            <person name="Alonso-Blanco C."/>
            <person name="Roudier F."/>
            <person name="Carbonero P."/>
            <person name="Paz-Ares J."/>
            <person name="Davis S.J."/>
            <person name="Pecinka A."/>
            <person name="Quesneville H."/>
            <person name="Colot V."/>
            <person name="Lysak M.A."/>
            <person name="Weigel D."/>
            <person name="Coupland G."/>
            <person name="Schneeberger K."/>
        </authorList>
    </citation>
    <scope>NUCLEOTIDE SEQUENCE [LARGE SCALE GENOMIC DNA]</scope>
    <source>
        <strain evidence="12">cv. Pajares</strain>
    </source>
</reference>
<evidence type="ECO:0000259" key="10">
    <source>
        <dbReference type="Pfam" id="PF08234"/>
    </source>
</evidence>
<evidence type="ECO:0000256" key="2">
    <source>
        <dbReference type="ARBA" id="ARBA00006379"/>
    </source>
</evidence>
<feature type="domain" description="Chromosome segregation protein Spc25 C-terminal" evidence="10">
    <location>
        <begin position="147"/>
        <end position="213"/>
    </location>
</feature>
<keyword evidence="9" id="KW-0995">Kinetochore</keyword>
<dbReference type="InterPro" id="IPR045143">
    <property type="entry name" value="Spc25"/>
</dbReference>
<evidence type="ECO:0000256" key="9">
    <source>
        <dbReference type="RuleBase" id="RU367150"/>
    </source>
</evidence>
<sequence length="256" mass="29336">MEQMSSIEEDTVMKKTMSSLKRMCENNINEQRQKIDSFMNMQFQRSIDSLLERAQANNRSQVKNCKEAKQMAIRGSLTATQSRIEVLGRTLNLQRCKRDDHKAIISQQLQGLSISMDNTGKVIEGKADIQEAISWYNRVLSFSVEVGHGVKFTFVNIHANNPTREFSFIVHYGDGSYTLLDCHPKLNEIKELLQELNTTNNLFRFVRLMRDGFMKTALPNLSIDLENLHQDTSIVHAYASVMSNSSDTSMFDLEKK</sequence>
<evidence type="ECO:0000256" key="6">
    <source>
        <dbReference type="ARBA" id="ARBA00023054"/>
    </source>
</evidence>
<dbReference type="AlphaFoldDB" id="A0A087GDS9"/>
<evidence type="ECO:0000256" key="5">
    <source>
        <dbReference type="ARBA" id="ARBA00022776"/>
    </source>
</evidence>
<dbReference type="PANTHER" id="PTHR14281">
    <property type="entry name" value="KINETOCHORE PROTEIN SPC25-RELATED"/>
    <property type="match status" value="1"/>
</dbReference>
<evidence type="ECO:0000256" key="1">
    <source>
        <dbReference type="ARBA" id="ARBA00004584"/>
    </source>
</evidence>
<comment type="subcellular location">
    <subcellularLocation>
        <location evidence="1">Chromosome</location>
        <location evidence="1">Centromere</location>
    </subcellularLocation>
    <subcellularLocation>
        <location evidence="9">Nucleus</location>
    </subcellularLocation>
    <subcellularLocation>
        <location evidence="9">Chromosome</location>
        <location evidence="9">Centromere</location>
        <location evidence="9">Kinetochore</location>
    </subcellularLocation>
</comment>
<gene>
    <name evidence="11" type="ordered locus">AALP_Aa8g463000</name>
</gene>
<evidence type="ECO:0000256" key="4">
    <source>
        <dbReference type="ARBA" id="ARBA00022618"/>
    </source>
</evidence>
<dbReference type="GO" id="GO:0005634">
    <property type="term" value="C:nucleus"/>
    <property type="evidence" value="ECO:0007669"/>
    <property type="project" value="UniProtKB-SubCell"/>
</dbReference>
<dbReference type="GO" id="GO:0031262">
    <property type="term" value="C:Ndc80 complex"/>
    <property type="evidence" value="ECO:0007669"/>
    <property type="project" value="InterPro"/>
</dbReference>
<dbReference type="PANTHER" id="PTHR14281:SF0">
    <property type="entry name" value="KINETOCHORE PROTEIN SPC25"/>
    <property type="match status" value="1"/>
</dbReference>
<evidence type="ECO:0000256" key="7">
    <source>
        <dbReference type="ARBA" id="ARBA00023306"/>
    </source>
</evidence>
<evidence type="ECO:0000313" key="11">
    <source>
        <dbReference type="EMBL" id="KFK28031.1"/>
    </source>
</evidence>
<protein>
    <recommendedName>
        <fullName evidence="9">Kinetochore protein SPC25</fullName>
    </recommendedName>
</protein>
<comment type="function">
    <text evidence="9">Acts as a component of the essential kinetochore-associated NDC80 complex, which is required for chromosome segregation and spindle checkpoint activity.</text>
</comment>
<keyword evidence="7 9" id="KW-0131">Cell cycle</keyword>
<comment type="similarity">
    <text evidence="2 9">Belongs to the SPC25 family.</text>
</comment>
<dbReference type="GO" id="GO:0007059">
    <property type="term" value="P:chromosome segregation"/>
    <property type="evidence" value="ECO:0007669"/>
    <property type="project" value="InterPro"/>
</dbReference>
<evidence type="ECO:0000256" key="8">
    <source>
        <dbReference type="ARBA" id="ARBA00023328"/>
    </source>
</evidence>
<dbReference type="FunFam" id="3.30.457.50:FF:000001">
    <property type="entry name" value="Probable kinetochore protein spc25"/>
    <property type="match status" value="1"/>
</dbReference>
<organism evidence="11 12">
    <name type="scientific">Arabis alpina</name>
    <name type="common">Alpine rock-cress</name>
    <dbReference type="NCBI Taxonomy" id="50452"/>
    <lineage>
        <taxon>Eukaryota</taxon>
        <taxon>Viridiplantae</taxon>
        <taxon>Streptophyta</taxon>
        <taxon>Embryophyta</taxon>
        <taxon>Tracheophyta</taxon>
        <taxon>Spermatophyta</taxon>
        <taxon>Magnoliopsida</taxon>
        <taxon>eudicotyledons</taxon>
        <taxon>Gunneridae</taxon>
        <taxon>Pentapetalae</taxon>
        <taxon>rosids</taxon>
        <taxon>malvids</taxon>
        <taxon>Brassicales</taxon>
        <taxon>Brassicaceae</taxon>
        <taxon>Arabideae</taxon>
        <taxon>Arabis</taxon>
    </lineage>
</organism>
<keyword evidence="4 9" id="KW-0132">Cell division</keyword>
<dbReference type="EMBL" id="CM002876">
    <property type="protein sequence ID" value="KFK28031.1"/>
    <property type="molecule type" value="Genomic_DNA"/>
</dbReference>
<keyword evidence="9" id="KW-0539">Nucleus</keyword>
<keyword evidence="12" id="KW-1185">Reference proteome</keyword>
<dbReference type="GO" id="GO:0051301">
    <property type="term" value="P:cell division"/>
    <property type="evidence" value="ECO:0007669"/>
    <property type="project" value="UniProtKB-UniRule"/>
</dbReference>
<accession>A0A087GDS9</accession>
<keyword evidence="8 9" id="KW-0137">Centromere</keyword>
<keyword evidence="3 9" id="KW-0158">Chromosome</keyword>
<dbReference type="CDD" id="cd23784">
    <property type="entry name" value="RWD_Spc25"/>
    <property type="match status" value="1"/>
</dbReference>
<dbReference type="InterPro" id="IPR013255">
    <property type="entry name" value="Spc25_C"/>
</dbReference>
<keyword evidence="5 9" id="KW-0498">Mitosis</keyword>
<dbReference type="Pfam" id="PF08234">
    <property type="entry name" value="Spindle_Spc25"/>
    <property type="match status" value="1"/>
</dbReference>